<dbReference type="OrthoDB" id="2669721at2759"/>
<name>A0A9P7EJZ8_9AGAM</name>
<organism evidence="1 2">
    <name type="scientific">Suillus subaureus</name>
    <dbReference type="NCBI Taxonomy" id="48587"/>
    <lineage>
        <taxon>Eukaryota</taxon>
        <taxon>Fungi</taxon>
        <taxon>Dikarya</taxon>
        <taxon>Basidiomycota</taxon>
        <taxon>Agaricomycotina</taxon>
        <taxon>Agaricomycetes</taxon>
        <taxon>Agaricomycetidae</taxon>
        <taxon>Boletales</taxon>
        <taxon>Suillineae</taxon>
        <taxon>Suillaceae</taxon>
        <taxon>Suillus</taxon>
    </lineage>
</organism>
<proteinExistence type="predicted"/>
<reference evidence="1" key="1">
    <citation type="journal article" date="2020" name="New Phytol.">
        <title>Comparative genomics reveals dynamic genome evolution in host specialist ectomycorrhizal fungi.</title>
        <authorList>
            <person name="Lofgren L.A."/>
            <person name="Nguyen N.H."/>
            <person name="Vilgalys R."/>
            <person name="Ruytinx J."/>
            <person name="Liao H.L."/>
            <person name="Branco S."/>
            <person name="Kuo A."/>
            <person name="LaButti K."/>
            <person name="Lipzen A."/>
            <person name="Andreopoulos W."/>
            <person name="Pangilinan J."/>
            <person name="Riley R."/>
            <person name="Hundley H."/>
            <person name="Na H."/>
            <person name="Barry K."/>
            <person name="Grigoriev I.V."/>
            <person name="Stajich J.E."/>
            <person name="Kennedy P.G."/>
        </authorList>
    </citation>
    <scope>NUCLEOTIDE SEQUENCE</scope>
    <source>
        <strain evidence="1">MN1</strain>
    </source>
</reference>
<evidence type="ECO:0000313" key="2">
    <source>
        <dbReference type="Proteomes" id="UP000807769"/>
    </source>
</evidence>
<dbReference type="GeneID" id="64624133"/>
<dbReference type="AlphaFoldDB" id="A0A9P7EJZ8"/>
<sequence>MHLAGNLSDLLIGLWHGTIDCSQSDDVDEWEWAILQVNTLLLVIPELDEAPKGLPNGAVNIRDGYALLHKCDRSVAYPVGDHAVAIANFLGNGQIGKHGYSSQMDRSHNHIGERHLNLLRRHECHIIEVVYFMRLANLGADDEWQYTDVVVLQLYSLPDKELLEVFSQTVVSCIRLDEFTVTNVKNIASVVVMIPHKPTLPSGVTEDQFFMLEKPGLDILTLEVCDNDNEEDQEDVGGVDVE</sequence>
<keyword evidence="2" id="KW-1185">Reference proteome</keyword>
<dbReference type="Proteomes" id="UP000807769">
    <property type="component" value="Unassembled WGS sequence"/>
</dbReference>
<comment type="caution">
    <text evidence="1">The sequence shown here is derived from an EMBL/GenBank/DDBJ whole genome shotgun (WGS) entry which is preliminary data.</text>
</comment>
<accession>A0A9P7EJZ8</accession>
<evidence type="ECO:0000313" key="1">
    <source>
        <dbReference type="EMBL" id="KAG1824346.1"/>
    </source>
</evidence>
<dbReference type="RefSeq" id="XP_041198063.1">
    <property type="nucleotide sequence ID" value="XM_041330116.1"/>
</dbReference>
<dbReference type="EMBL" id="JABBWG010000003">
    <property type="protein sequence ID" value="KAG1824346.1"/>
    <property type="molecule type" value="Genomic_DNA"/>
</dbReference>
<gene>
    <name evidence="1" type="ORF">BJ212DRAFT_1260525</name>
</gene>
<protein>
    <submittedName>
        <fullName evidence="1">Uncharacterized protein</fullName>
    </submittedName>
</protein>